<dbReference type="AlphaFoldDB" id="A0AAN9KS54"/>
<gene>
    <name evidence="1" type="ORF">VNO77_30767</name>
</gene>
<evidence type="ECO:0000313" key="1">
    <source>
        <dbReference type="EMBL" id="KAK7320873.1"/>
    </source>
</evidence>
<evidence type="ECO:0000313" key="2">
    <source>
        <dbReference type="Proteomes" id="UP001367508"/>
    </source>
</evidence>
<protein>
    <submittedName>
        <fullName evidence="1">Uncharacterized protein</fullName>
    </submittedName>
</protein>
<comment type="caution">
    <text evidence="1">The sequence shown here is derived from an EMBL/GenBank/DDBJ whole genome shotgun (WGS) entry which is preliminary data.</text>
</comment>
<keyword evidence="2" id="KW-1185">Reference proteome</keyword>
<organism evidence="1 2">
    <name type="scientific">Canavalia gladiata</name>
    <name type="common">Sword bean</name>
    <name type="synonym">Dolichos gladiatus</name>
    <dbReference type="NCBI Taxonomy" id="3824"/>
    <lineage>
        <taxon>Eukaryota</taxon>
        <taxon>Viridiplantae</taxon>
        <taxon>Streptophyta</taxon>
        <taxon>Embryophyta</taxon>
        <taxon>Tracheophyta</taxon>
        <taxon>Spermatophyta</taxon>
        <taxon>Magnoliopsida</taxon>
        <taxon>eudicotyledons</taxon>
        <taxon>Gunneridae</taxon>
        <taxon>Pentapetalae</taxon>
        <taxon>rosids</taxon>
        <taxon>fabids</taxon>
        <taxon>Fabales</taxon>
        <taxon>Fabaceae</taxon>
        <taxon>Papilionoideae</taxon>
        <taxon>50 kb inversion clade</taxon>
        <taxon>NPAAA clade</taxon>
        <taxon>indigoferoid/millettioid clade</taxon>
        <taxon>Phaseoleae</taxon>
        <taxon>Canavalia</taxon>
    </lineage>
</organism>
<name>A0AAN9KS54_CANGL</name>
<dbReference type="EMBL" id="JAYMYQ010000007">
    <property type="protein sequence ID" value="KAK7320873.1"/>
    <property type="molecule type" value="Genomic_DNA"/>
</dbReference>
<accession>A0AAN9KS54</accession>
<reference evidence="1 2" key="1">
    <citation type="submission" date="2024-01" db="EMBL/GenBank/DDBJ databases">
        <title>The genomes of 5 underutilized Papilionoideae crops provide insights into root nodulation and disease resistanc.</title>
        <authorList>
            <person name="Jiang F."/>
        </authorList>
    </citation>
    <scope>NUCLEOTIDE SEQUENCE [LARGE SCALE GENOMIC DNA]</scope>
    <source>
        <strain evidence="1">LVBAO_FW01</strain>
        <tissue evidence="1">Leaves</tissue>
    </source>
</reference>
<sequence>MKHAWNQYSFHLCLWVMQNKMRKHDRFGNQNRAIVAVAFKCPLIWECCDCAKNQSPCFQKLRSRLEKDNCMNKNAHALFDIPCSVGATLKINLSKVTNLL</sequence>
<dbReference type="Proteomes" id="UP001367508">
    <property type="component" value="Unassembled WGS sequence"/>
</dbReference>
<proteinExistence type="predicted"/>